<organism evidence="2 3">
    <name type="scientific">Marinobacter excellens LAMA 842</name>
    <dbReference type="NCBI Taxonomy" id="1306954"/>
    <lineage>
        <taxon>Bacteria</taxon>
        <taxon>Pseudomonadati</taxon>
        <taxon>Pseudomonadota</taxon>
        <taxon>Gammaproteobacteria</taxon>
        <taxon>Pseudomonadales</taxon>
        <taxon>Marinobacteraceae</taxon>
        <taxon>Marinobacter</taxon>
    </lineage>
</organism>
<name>A0A137SB60_9GAMM</name>
<evidence type="ECO:0000313" key="3">
    <source>
        <dbReference type="Proteomes" id="UP000070282"/>
    </source>
</evidence>
<dbReference type="InterPro" id="IPR046433">
    <property type="entry name" value="ActCoA_hydro"/>
</dbReference>
<dbReference type="PANTHER" id="PTHR21432">
    <property type="entry name" value="ACETYL-COA HYDROLASE-RELATED"/>
    <property type="match status" value="1"/>
</dbReference>
<dbReference type="GO" id="GO:0016787">
    <property type="term" value="F:hydrolase activity"/>
    <property type="evidence" value="ECO:0007669"/>
    <property type="project" value="UniProtKB-KW"/>
</dbReference>
<dbReference type="SUPFAM" id="SSF100950">
    <property type="entry name" value="NagB/RpiA/CoA transferase-like"/>
    <property type="match status" value="1"/>
</dbReference>
<dbReference type="InterPro" id="IPR026888">
    <property type="entry name" value="AcetylCoA_hyd_C"/>
</dbReference>
<sequence length="741" mass="82187">MAEQNGVYYDDANACVDRVIERVGKRITLGLPLGLGKPVRFANALYQRAKDDPEIQLHIVTALSLLAPEGASSLEKRFLGPFTKRLYGNIPELDYARDVNRNRLPDNVTVSEFFFKAGSYLNNQSQQRHYVCTNYTHAVRDLMAQGVNVLGQLMSPGEDHGQPGHLSFSCNPDLTLDILPLLREREAAGTPVAMVAELNHHLPWFGHHAEVEASQFDVILSHRASDYPLFSAPQMAVSPADHLIGFYASSLLKDGGTLQVGIGSLGAALVHSAIIRHKHNDAWKAVFDHLQVQDQFPVVQEYGGTEPFEQGLYGCSEMMVDGFVYLLQEGILKREVYNHPELQNLINRGELTETPSLEALDVLHNAGLIASPLRARDVNWLVRHGVLRDHVEFKGGRIRLNEEVSVEADLSNADTRKALEALALGDRLAGGIAMHGGFYVGPEKFYQALRELSDDQRDKICMTSVNFINHLYDHRFGDQKLKVAQRVHGRFINSAMMYTLNGSAVSDGLADGRVVSGVGGQYNFVAMAHELPGARSILALRATRVSGGKTVSNIVFNYAHCTIPRHLRDIVITEYGIADLRGQSDEQVFLRLIRIADSRFQESLLAQAKKAGKVKADFKLPAHWRQNTPEKVARALKAGGEGDWFPAFPFGKDFTDEELKLGKALKGLKAATATPRGKLATIWQALKADDEEGRYDALLDRMGLKKPSGFREKLDRKLVIHGLQKLEPVKKQETKQADASR</sequence>
<dbReference type="GO" id="GO:0006083">
    <property type="term" value="P:acetate metabolic process"/>
    <property type="evidence" value="ECO:0007669"/>
    <property type="project" value="InterPro"/>
</dbReference>
<comment type="caution">
    <text evidence="2">The sequence shown here is derived from an EMBL/GenBank/DDBJ whole genome shotgun (WGS) entry which is preliminary data.</text>
</comment>
<keyword evidence="3" id="KW-1185">Reference proteome</keyword>
<dbReference type="InterPro" id="IPR037171">
    <property type="entry name" value="NagB/RpiA_transferase-like"/>
</dbReference>
<accession>A0A137SB60</accession>
<feature type="domain" description="Acetyl-CoA hydrolase/transferase C-terminal" evidence="1">
    <location>
        <begin position="441"/>
        <end position="608"/>
    </location>
</feature>
<dbReference type="PATRIC" id="fig|1306954.6.peg.535"/>
<dbReference type="EMBL" id="LOCO01000010">
    <property type="protein sequence ID" value="KXO09683.1"/>
    <property type="molecule type" value="Genomic_DNA"/>
</dbReference>
<dbReference type="GO" id="GO:0008775">
    <property type="term" value="F:acetate CoA-transferase activity"/>
    <property type="evidence" value="ECO:0007669"/>
    <property type="project" value="InterPro"/>
</dbReference>
<gene>
    <name evidence="2" type="ORF">J122_2255</name>
</gene>
<protein>
    <submittedName>
        <fullName evidence="2">Acetyl-CoA hydrolase</fullName>
    </submittedName>
</protein>
<dbReference type="PANTHER" id="PTHR21432:SF20">
    <property type="entry name" value="ACETYL-COA HYDROLASE"/>
    <property type="match status" value="1"/>
</dbReference>
<dbReference type="Gene3D" id="3.30.750.70">
    <property type="entry name" value="4-hydroxybutyrate coenzyme like domains"/>
    <property type="match status" value="1"/>
</dbReference>
<dbReference type="InterPro" id="IPR038460">
    <property type="entry name" value="AcetylCoA_hyd_C_sf"/>
</dbReference>
<dbReference type="AlphaFoldDB" id="A0A137SB60"/>
<evidence type="ECO:0000259" key="1">
    <source>
        <dbReference type="Pfam" id="PF13336"/>
    </source>
</evidence>
<proteinExistence type="predicted"/>
<evidence type="ECO:0000313" key="2">
    <source>
        <dbReference type="EMBL" id="KXO09683.1"/>
    </source>
</evidence>
<dbReference type="RefSeq" id="WP_061332308.1">
    <property type="nucleotide sequence ID" value="NZ_LOCO01000010.1"/>
</dbReference>
<dbReference type="Proteomes" id="UP000070282">
    <property type="component" value="Unassembled WGS sequence"/>
</dbReference>
<dbReference type="Pfam" id="PF13336">
    <property type="entry name" value="AcetylCoA_hyd_C"/>
    <property type="match status" value="1"/>
</dbReference>
<keyword evidence="2" id="KW-0378">Hydrolase</keyword>
<dbReference type="Gene3D" id="3.40.1080.20">
    <property type="entry name" value="Acetyl-CoA hydrolase/transferase C-terminal domain"/>
    <property type="match status" value="1"/>
</dbReference>
<reference evidence="3" key="1">
    <citation type="submission" date="2015-12" db="EMBL/GenBank/DDBJ databases">
        <authorList>
            <person name="Lima A."/>
            <person name="Farahani Zayas N."/>
            <person name="Castro Da Silva M.A."/>
            <person name="Cabral A."/>
            <person name="Pessatti M.L."/>
        </authorList>
    </citation>
    <scope>NUCLEOTIDE SEQUENCE [LARGE SCALE GENOMIC DNA]</scope>
    <source>
        <strain evidence="3">LAMA 842</strain>
    </source>
</reference>